<keyword evidence="5 9" id="KW-0067">ATP-binding</keyword>
<dbReference type="InterPro" id="IPR016151">
    <property type="entry name" value="DNA_mismatch_repair_MutS_N"/>
</dbReference>
<dbReference type="GO" id="GO:0030983">
    <property type="term" value="F:mismatched DNA binding"/>
    <property type="evidence" value="ECO:0007669"/>
    <property type="project" value="UniProtKB-UniRule"/>
</dbReference>
<dbReference type="InterPro" id="IPR036678">
    <property type="entry name" value="MutS_con_dom_sf"/>
</dbReference>
<comment type="function">
    <text evidence="9">Component of the post-replicative DNA mismatch repair system (MMR).</text>
</comment>
<dbReference type="GO" id="GO:0005634">
    <property type="term" value="C:nucleus"/>
    <property type="evidence" value="ECO:0007669"/>
    <property type="project" value="UniProtKB-SubCell"/>
</dbReference>
<keyword evidence="13" id="KW-1185">Reference proteome</keyword>
<evidence type="ECO:0000256" key="3">
    <source>
        <dbReference type="ARBA" id="ARBA00022741"/>
    </source>
</evidence>
<dbReference type="Pfam" id="PF01624">
    <property type="entry name" value="MutS_I"/>
    <property type="match status" value="1"/>
</dbReference>
<evidence type="ECO:0000256" key="10">
    <source>
        <dbReference type="SAM" id="MobiDB-lite"/>
    </source>
</evidence>
<evidence type="ECO:0000256" key="6">
    <source>
        <dbReference type="ARBA" id="ARBA00023125"/>
    </source>
</evidence>
<dbReference type="GO" id="GO:0005524">
    <property type="term" value="F:ATP binding"/>
    <property type="evidence" value="ECO:0007669"/>
    <property type="project" value="UniProtKB-UniRule"/>
</dbReference>
<dbReference type="Pfam" id="PF00488">
    <property type="entry name" value="MutS_V"/>
    <property type="match status" value="1"/>
</dbReference>
<evidence type="ECO:0000256" key="5">
    <source>
        <dbReference type="ARBA" id="ARBA00022840"/>
    </source>
</evidence>
<dbReference type="FunFam" id="3.40.1170.10:FF:000004">
    <property type="entry name" value="DNA mismatch repair protein"/>
    <property type="match status" value="1"/>
</dbReference>
<dbReference type="Pfam" id="PF05192">
    <property type="entry name" value="MutS_III"/>
    <property type="match status" value="1"/>
</dbReference>
<dbReference type="InterPro" id="IPR007696">
    <property type="entry name" value="DNA_mismatch_repair_MutS_core"/>
</dbReference>
<feature type="region of interest" description="Disordered" evidence="10">
    <location>
        <begin position="1"/>
        <end position="80"/>
    </location>
</feature>
<protein>
    <recommendedName>
        <fullName evidence="9">DNA mismatch repair protein</fullName>
    </recommendedName>
</protein>
<dbReference type="Gene3D" id="3.40.50.300">
    <property type="entry name" value="P-loop containing nucleotide triphosphate hydrolases"/>
    <property type="match status" value="1"/>
</dbReference>
<dbReference type="InterPro" id="IPR045076">
    <property type="entry name" value="MutS"/>
</dbReference>
<proteinExistence type="inferred from homology"/>
<dbReference type="Pfam" id="PF05188">
    <property type="entry name" value="MutS_II"/>
    <property type="match status" value="1"/>
</dbReference>
<dbReference type="GO" id="GO:0140664">
    <property type="term" value="F:ATP-dependent DNA damage sensor activity"/>
    <property type="evidence" value="ECO:0007669"/>
    <property type="project" value="InterPro"/>
</dbReference>
<dbReference type="InterPro" id="IPR036187">
    <property type="entry name" value="DNA_mismatch_repair_MutS_sf"/>
</dbReference>
<dbReference type="FunFam" id="3.30.420.110:FF:000010">
    <property type="entry name" value="DNA mismatch repair protein"/>
    <property type="match status" value="1"/>
</dbReference>
<dbReference type="AlphaFoldDB" id="A0AAV8Q4T8"/>
<dbReference type="GO" id="GO:0006312">
    <property type="term" value="P:mitotic recombination"/>
    <property type="evidence" value="ECO:0007669"/>
    <property type="project" value="TreeGrafter"/>
</dbReference>
<evidence type="ECO:0000256" key="9">
    <source>
        <dbReference type="PIRNR" id="PIRNR037677"/>
    </source>
</evidence>
<dbReference type="SUPFAM" id="SSF53150">
    <property type="entry name" value="DNA repair protein MutS, domain II"/>
    <property type="match status" value="1"/>
</dbReference>
<dbReference type="Gene3D" id="1.10.1420.10">
    <property type="match status" value="2"/>
</dbReference>
<dbReference type="SMART" id="SM00534">
    <property type="entry name" value="MUTSac"/>
    <property type="match status" value="1"/>
</dbReference>
<keyword evidence="3 9" id="KW-0547">Nucleotide-binding</keyword>
<name>A0AAV8Q4T8_ENSVE</name>
<evidence type="ECO:0000313" key="13">
    <source>
        <dbReference type="Proteomes" id="UP001222027"/>
    </source>
</evidence>
<organism evidence="12 13">
    <name type="scientific">Ensete ventricosum</name>
    <name type="common">Abyssinian banana</name>
    <name type="synonym">Musa ensete</name>
    <dbReference type="NCBI Taxonomy" id="4639"/>
    <lineage>
        <taxon>Eukaryota</taxon>
        <taxon>Viridiplantae</taxon>
        <taxon>Streptophyta</taxon>
        <taxon>Embryophyta</taxon>
        <taxon>Tracheophyta</taxon>
        <taxon>Spermatophyta</taxon>
        <taxon>Magnoliopsida</taxon>
        <taxon>Liliopsida</taxon>
        <taxon>Zingiberales</taxon>
        <taxon>Musaceae</taxon>
        <taxon>Ensete</taxon>
    </lineage>
</organism>
<sequence>MGKPKQQTISRFFAPKPPQIPSSASPPSQQPKPSARISATVSFSPSAKRRLQTLTPSPPPKPKKSTPPSPASPAAIPPSNPLLHRRFLSKLLDLSSPSSSSSAAAAAAKPLPQNPAYTPLEQQVLELKSKYPDVLLMIEVGYKYRFFGEDAEIAARVLGIFAHVDHNFLTASVPTFRLHFHVRRLVAAGYKVGVVKQTETAAIKAHGSNRLGPFSRGLSALYTRSTIEAAEDMGGARDDGVGSSGSNYLACVVEKELVPGNVDLEGRFAVRIGIIAVEVSTGDVVHGEFNDNSIRTGLEAVLISLSPAEILLGEPLSATTEKLLLAYAGPTSNVRVERASRDCYSDGGALVEVISLYETTDDNGLVAVNDTENGDRREEGYNHPTIEEIMALPELPIQALALTIHYLRDFGLERIIGSSASFRPISSNFEMILSANALHQLEVLANNSDGSSEGSLFQVMNHTCTPYGSRLFKHWVTHPLCDRNSISARLDAVSEIAESMGSCKGSKVEMELGVENHSDAFWQSELSEVMSSVLTMLGKSPDVQRGISRIFHRTSTAAEFIGVIHAILTSGKQLQKLYVESDVGYEASRQKNVKSALLRRLISTAASRTVMSHAVKLLSSLNKDAADQGDMLNLFISCTNQFPEIGRGRIAVQLAKEKLDLLIVQYRKHLGVCNLEFMSVSGKTHMIEVLARTMSIHISSDNYQLVRLPADLKVPSNWVKVSSTKRTIRYHPPEVLAALDELLLAKEELAVACRTTWDNFLMSFAKYYPQFQAAVQALAALDCLHSLAILSRNENYVRPVFVHDDEPSQIHISSGRHPVLESILGDNFVPNDTELHADGEYCQIVTGPNMGGKSCYIRQVALIAIMAQVGSFVPASSVKMHVLDGIYTRMGASDSIQQGVSTFFEELTEASQILHNCSSRSLVIVDELGRGTSTYDGVAIAYATLQYFHKQKKCIVLFVTHYPKILDIQKEFKSSVGAYHVSYLTSQKPLEITESESISSADKLCHEEVTFLYKLVRGASDKSFGLNVAKLAQLPASCIARAAVMAAKLESEVSERLGSKEGRLIKVSSQNENLDHSSELSEFCKEQEDFADLAKACRKVLFYMMSALNEAEPVNMLCSLKNARDIATQSIDHTRDMLPLSFIPTKRRHEVGFNDYKSSYHPITMRRSLEKSTYNTFSAN</sequence>
<dbReference type="InterPro" id="IPR027417">
    <property type="entry name" value="P-loop_NTPase"/>
</dbReference>
<dbReference type="PANTHER" id="PTHR11361">
    <property type="entry name" value="DNA MISMATCH REPAIR PROTEIN MUTS FAMILY MEMBER"/>
    <property type="match status" value="1"/>
</dbReference>
<dbReference type="Gene3D" id="3.30.420.110">
    <property type="entry name" value="MutS, connector domain"/>
    <property type="match status" value="1"/>
</dbReference>
<evidence type="ECO:0000256" key="1">
    <source>
        <dbReference type="ARBA" id="ARBA00004123"/>
    </source>
</evidence>
<keyword evidence="7 9" id="KW-0234">DNA repair</keyword>
<dbReference type="InterPro" id="IPR017261">
    <property type="entry name" value="DNA_mismatch_repair_MutS/MSH"/>
</dbReference>
<accession>A0AAV8Q4T8</accession>
<dbReference type="EMBL" id="JAQQAF010000009">
    <property type="protein sequence ID" value="KAJ8461613.1"/>
    <property type="molecule type" value="Genomic_DNA"/>
</dbReference>
<evidence type="ECO:0000256" key="7">
    <source>
        <dbReference type="ARBA" id="ARBA00023204"/>
    </source>
</evidence>
<dbReference type="FunFam" id="3.40.50.300:FF:002130">
    <property type="entry name" value="DNA mismatch repair protein MSH3"/>
    <property type="match status" value="1"/>
</dbReference>
<dbReference type="InterPro" id="IPR007695">
    <property type="entry name" value="DNA_mismatch_repair_MutS-lik_N"/>
</dbReference>
<reference evidence="12 13" key="1">
    <citation type="submission" date="2022-12" db="EMBL/GenBank/DDBJ databases">
        <title>Chromosome-scale assembly of the Ensete ventricosum genome.</title>
        <authorList>
            <person name="Dussert Y."/>
            <person name="Stocks J."/>
            <person name="Wendawek A."/>
            <person name="Woldeyes F."/>
            <person name="Nichols R.A."/>
            <person name="Borrell J.S."/>
        </authorList>
    </citation>
    <scope>NUCLEOTIDE SEQUENCE [LARGE SCALE GENOMIC DNA]</scope>
    <source>
        <strain evidence="13">cv. Maze</strain>
        <tissue evidence="12">Seeds</tissue>
    </source>
</reference>
<dbReference type="PANTHER" id="PTHR11361:SF122">
    <property type="entry name" value="DNA MISMATCH REPAIR PROTEIN MSH3"/>
    <property type="match status" value="1"/>
</dbReference>
<dbReference type="PIRSF" id="PIRSF037677">
    <property type="entry name" value="DNA_mis_repair_Msh6"/>
    <property type="match status" value="1"/>
</dbReference>
<dbReference type="InterPro" id="IPR007860">
    <property type="entry name" value="DNA_mmatch_repair_MutS_con_dom"/>
</dbReference>
<evidence type="ECO:0000259" key="11">
    <source>
        <dbReference type="PROSITE" id="PS00486"/>
    </source>
</evidence>
<feature type="compositionally biased region" description="Polar residues" evidence="10">
    <location>
        <begin position="1"/>
        <end position="10"/>
    </location>
</feature>
<feature type="compositionally biased region" description="Low complexity" evidence="10">
    <location>
        <begin position="21"/>
        <end position="35"/>
    </location>
</feature>
<keyword evidence="8" id="KW-0539">Nucleus</keyword>
<feature type="domain" description="DNA mismatch repair proteins mutS family" evidence="11">
    <location>
        <begin position="921"/>
        <end position="937"/>
    </location>
</feature>
<evidence type="ECO:0000256" key="2">
    <source>
        <dbReference type="ARBA" id="ARBA00007094"/>
    </source>
</evidence>
<comment type="subcellular location">
    <subcellularLocation>
        <location evidence="1">Nucleus</location>
    </subcellularLocation>
</comment>
<comment type="caution">
    <text evidence="12">The sequence shown here is derived from an EMBL/GenBank/DDBJ whole genome shotgun (WGS) entry which is preliminary data.</text>
</comment>
<comment type="similarity">
    <text evidence="2">Belongs to the DNA mismatch repair MutS family. MSH3 subfamily.</text>
</comment>
<gene>
    <name evidence="12" type="ORF">OPV22_034539</name>
</gene>
<evidence type="ECO:0000256" key="8">
    <source>
        <dbReference type="ARBA" id="ARBA00023242"/>
    </source>
</evidence>
<dbReference type="SUPFAM" id="SSF52540">
    <property type="entry name" value="P-loop containing nucleoside triphosphate hydrolases"/>
    <property type="match status" value="1"/>
</dbReference>
<evidence type="ECO:0000256" key="4">
    <source>
        <dbReference type="ARBA" id="ARBA00022763"/>
    </source>
</evidence>
<evidence type="ECO:0000313" key="12">
    <source>
        <dbReference type="EMBL" id="KAJ8461613.1"/>
    </source>
</evidence>
<dbReference type="SMART" id="SM00533">
    <property type="entry name" value="MUTSd"/>
    <property type="match status" value="1"/>
</dbReference>
<feature type="compositionally biased region" description="Pro residues" evidence="10">
    <location>
        <begin position="56"/>
        <end position="80"/>
    </location>
</feature>
<dbReference type="Gene3D" id="3.40.1170.10">
    <property type="entry name" value="DNA repair protein MutS, domain I"/>
    <property type="match status" value="1"/>
</dbReference>
<dbReference type="SUPFAM" id="SSF55271">
    <property type="entry name" value="DNA repair protein MutS, domain I"/>
    <property type="match status" value="1"/>
</dbReference>
<dbReference type="GO" id="GO:0006298">
    <property type="term" value="P:mismatch repair"/>
    <property type="evidence" value="ECO:0007669"/>
    <property type="project" value="InterPro"/>
</dbReference>
<dbReference type="Proteomes" id="UP001222027">
    <property type="component" value="Unassembled WGS sequence"/>
</dbReference>
<dbReference type="PROSITE" id="PS00486">
    <property type="entry name" value="DNA_MISMATCH_REPAIR_2"/>
    <property type="match status" value="1"/>
</dbReference>
<dbReference type="SUPFAM" id="SSF48334">
    <property type="entry name" value="DNA repair protein MutS, domain III"/>
    <property type="match status" value="1"/>
</dbReference>
<dbReference type="InterPro" id="IPR000432">
    <property type="entry name" value="DNA_mismatch_repair_MutS_C"/>
</dbReference>
<keyword evidence="6 9" id="KW-0238">DNA-binding</keyword>
<keyword evidence="4 9" id="KW-0227">DNA damage</keyword>